<feature type="region of interest" description="Disordered" evidence="1">
    <location>
        <begin position="41"/>
        <end position="133"/>
    </location>
</feature>
<dbReference type="Pfam" id="PF15434">
    <property type="entry name" value="FAM104"/>
    <property type="match status" value="1"/>
</dbReference>
<feature type="signal peptide" evidence="2">
    <location>
        <begin position="1"/>
        <end position="21"/>
    </location>
</feature>
<feature type="chain" id="PRO_5034557208" evidence="2">
    <location>
        <begin position="22"/>
        <end position="158"/>
    </location>
</feature>
<dbReference type="Ensembl" id="ENSSFOT00015065334.1">
    <property type="protein sequence ID" value="ENSSFOP00015050117.1"/>
    <property type="gene ID" value="ENSSFOG00015027217.1"/>
</dbReference>
<dbReference type="AlphaFoldDB" id="A0A8C9VF20"/>
<dbReference type="OrthoDB" id="9939148at2759"/>
<reference evidence="3" key="2">
    <citation type="submission" date="2025-08" db="UniProtKB">
        <authorList>
            <consortium name="Ensembl"/>
        </authorList>
    </citation>
    <scope>IDENTIFICATION</scope>
</reference>
<accession>A0A8C9VF20</accession>
<dbReference type="PANTHER" id="PTHR34763">
    <property type="entry name" value="PROTEIN FAM104A"/>
    <property type="match status" value="1"/>
</dbReference>
<keyword evidence="2" id="KW-0732">Signal</keyword>
<dbReference type="Proteomes" id="UP000694397">
    <property type="component" value="Chromosome 3"/>
</dbReference>
<evidence type="ECO:0000313" key="3">
    <source>
        <dbReference type="Ensembl" id="ENSSFOP00015050117.1"/>
    </source>
</evidence>
<sequence length="158" mass="16627">MAIGCAFAVLFLHLCINRKRALNINKIIIIIIIIIRKRKRNSGSEDSQTVPQAKRSGGGHSIFPEFGRDVWDSESSSSDSGVSSPEQSAGGSSGASGGSIQSTDSGGHCSTQGPCSPAGSAHIAEESFVNPGPYHHINRILREAHFNSLQTRGQPGAT</sequence>
<evidence type="ECO:0000256" key="2">
    <source>
        <dbReference type="SAM" id="SignalP"/>
    </source>
</evidence>
<dbReference type="InterPro" id="IPR029222">
    <property type="entry name" value="VCF1/2-like"/>
</dbReference>
<dbReference type="GeneTree" id="ENSGT00980000198917"/>
<dbReference type="PANTHER" id="PTHR34763:SF1">
    <property type="entry name" value="PROTEIN FAM104A"/>
    <property type="match status" value="1"/>
</dbReference>
<organism evidence="3 4">
    <name type="scientific">Scleropages formosus</name>
    <name type="common">Asian bonytongue</name>
    <name type="synonym">Osteoglossum formosum</name>
    <dbReference type="NCBI Taxonomy" id="113540"/>
    <lineage>
        <taxon>Eukaryota</taxon>
        <taxon>Metazoa</taxon>
        <taxon>Chordata</taxon>
        <taxon>Craniata</taxon>
        <taxon>Vertebrata</taxon>
        <taxon>Euteleostomi</taxon>
        <taxon>Actinopterygii</taxon>
        <taxon>Neopterygii</taxon>
        <taxon>Teleostei</taxon>
        <taxon>Osteoglossocephala</taxon>
        <taxon>Osteoglossomorpha</taxon>
        <taxon>Osteoglossiformes</taxon>
        <taxon>Osteoglossidae</taxon>
        <taxon>Scleropages</taxon>
    </lineage>
</organism>
<feature type="compositionally biased region" description="Polar residues" evidence="1">
    <location>
        <begin position="100"/>
        <end position="114"/>
    </location>
</feature>
<evidence type="ECO:0000256" key="1">
    <source>
        <dbReference type="SAM" id="MobiDB-lite"/>
    </source>
</evidence>
<reference evidence="3" key="3">
    <citation type="submission" date="2025-09" db="UniProtKB">
        <authorList>
            <consortium name="Ensembl"/>
        </authorList>
    </citation>
    <scope>IDENTIFICATION</scope>
</reference>
<reference evidence="3 4" key="1">
    <citation type="submission" date="2019-04" db="EMBL/GenBank/DDBJ databases">
        <authorList>
            <consortium name="Wellcome Sanger Institute Data Sharing"/>
        </authorList>
    </citation>
    <scope>NUCLEOTIDE SEQUENCE [LARGE SCALE GENOMIC DNA]</scope>
</reference>
<evidence type="ECO:0000313" key="4">
    <source>
        <dbReference type="Proteomes" id="UP000694397"/>
    </source>
</evidence>
<keyword evidence="4" id="KW-1185">Reference proteome</keyword>
<name>A0A8C9VF20_SCLFO</name>
<feature type="compositionally biased region" description="Low complexity" evidence="1">
    <location>
        <begin position="73"/>
        <end position="90"/>
    </location>
</feature>
<proteinExistence type="predicted"/>
<protein>
    <submittedName>
        <fullName evidence="3">Si:dkey-21c1.1</fullName>
    </submittedName>
</protein>